<reference evidence="1 2" key="1">
    <citation type="submission" date="2017-01" db="EMBL/GenBank/DDBJ databases">
        <title>Bacillus cereus isolates.</title>
        <authorList>
            <person name="Beno S.M."/>
        </authorList>
    </citation>
    <scope>NUCLEOTIDE SEQUENCE [LARGE SCALE GENOMIC DNA]</scope>
    <source>
        <strain evidence="1 2">FSL H8-0485</strain>
    </source>
</reference>
<evidence type="ECO:0000313" key="1">
    <source>
        <dbReference type="EMBL" id="OOR10820.1"/>
    </source>
</evidence>
<organism evidence="1 2">
    <name type="scientific">Bacillus cereus</name>
    <dbReference type="NCBI Taxonomy" id="1396"/>
    <lineage>
        <taxon>Bacteria</taxon>
        <taxon>Bacillati</taxon>
        <taxon>Bacillota</taxon>
        <taxon>Bacilli</taxon>
        <taxon>Bacillales</taxon>
        <taxon>Bacillaceae</taxon>
        <taxon>Bacillus</taxon>
        <taxon>Bacillus cereus group</taxon>
    </lineage>
</organism>
<gene>
    <name evidence="1" type="ORF">BW897_20900</name>
</gene>
<dbReference type="Proteomes" id="UP000190906">
    <property type="component" value="Unassembled WGS sequence"/>
</dbReference>
<protein>
    <submittedName>
        <fullName evidence="1">Uncharacterized protein</fullName>
    </submittedName>
</protein>
<evidence type="ECO:0000313" key="2">
    <source>
        <dbReference type="Proteomes" id="UP000190906"/>
    </source>
</evidence>
<proteinExistence type="predicted"/>
<dbReference type="RefSeq" id="WP_078205119.1">
    <property type="nucleotide sequence ID" value="NZ_MUAJ01000022.1"/>
</dbReference>
<accession>A0A1S9TLS0</accession>
<sequence>MKAFRITDGSDMSIIVGKDEKEVKDWHSNNIGINIDEEGLEFKEISMGSAFFWNGKHGYSYTSVSERIKEYNEFPCIVGSNFE</sequence>
<dbReference type="AlphaFoldDB" id="A0A1S9TLS0"/>
<comment type="caution">
    <text evidence="1">The sequence shown here is derived from an EMBL/GenBank/DDBJ whole genome shotgun (WGS) entry which is preliminary data.</text>
</comment>
<name>A0A1S9TLS0_BACCE</name>
<dbReference type="EMBL" id="MUAJ01000022">
    <property type="protein sequence ID" value="OOR10820.1"/>
    <property type="molecule type" value="Genomic_DNA"/>
</dbReference>